<evidence type="ECO:0000256" key="11">
    <source>
        <dbReference type="ARBA" id="ARBA00031130"/>
    </source>
</evidence>
<evidence type="ECO:0000256" key="2">
    <source>
        <dbReference type="ARBA" id="ARBA00015888"/>
    </source>
</evidence>
<accession>A0A1E1XG59</accession>
<dbReference type="GO" id="GO:0006508">
    <property type="term" value="P:proteolysis"/>
    <property type="evidence" value="ECO:0007669"/>
    <property type="project" value="UniProtKB-KW"/>
</dbReference>
<sequence>MCGRTSCALKKDHLLRACQYRNKDGTYECPEWKDLDESGKYEPSYNIPPRSYSGVLIHSSQLDSVGQNGGPSGESSGVVTTERVATAMFWTFVPSWWDRTSSRKAAPSTFNCRIESCLTRPFFRGAIEAGRRCVAVAEGYYEWKDMRKSGKQPYFVYAQQPEAISLVDRSWEDSDVENLYQEGRWHGPRLLTMAAIFDITASRRFGFSILTMEAPQHMRWLHSRVPVILDGEEAVSSWLDPGRSSRELISTCTAEFPTNLQSHPVANTVGRVSNKGIECVLPLPEEKKKRKGTLMDKWLNRGSQNPVAGEGAGPAKRAKPVEPGGDGKERRGIGTQLLCSRAVEEAMRSRSCSPQQEVEPK</sequence>
<evidence type="ECO:0000313" key="13">
    <source>
        <dbReference type="EMBL" id="JAT98274.1"/>
    </source>
</evidence>
<evidence type="ECO:0000256" key="3">
    <source>
        <dbReference type="ARBA" id="ARBA00022670"/>
    </source>
</evidence>
<dbReference type="PANTHER" id="PTHR13604:SF0">
    <property type="entry name" value="ABASIC SITE PROCESSING PROTEIN HMCES"/>
    <property type="match status" value="1"/>
</dbReference>
<keyword evidence="3" id="KW-0645">Protease</keyword>
<keyword evidence="6" id="KW-0190">Covalent protein-DNA linkage</keyword>
<feature type="non-terminal residue" evidence="13">
    <location>
        <position position="361"/>
    </location>
</feature>
<protein>
    <recommendedName>
        <fullName evidence="2">Abasic site processing protein HMCES</fullName>
    </recommendedName>
    <alternativeName>
        <fullName evidence="9">Embryonic stem cell-specific 5-hydroxymethylcytosine-binding protein</fullName>
    </alternativeName>
    <alternativeName>
        <fullName evidence="10">Peptidase HMCES</fullName>
    </alternativeName>
    <alternativeName>
        <fullName evidence="11">SRAP domain-containing protein 1</fullName>
    </alternativeName>
</protein>
<organism evidence="13">
    <name type="scientific">Amblyomma aureolatum</name>
    <dbReference type="NCBI Taxonomy" id="187763"/>
    <lineage>
        <taxon>Eukaryota</taxon>
        <taxon>Metazoa</taxon>
        <taxon>Ecdysozoa</taxon>
        <taxon>Arthropoda</taxon>
        <taxon>Chelicerata</taxon>
        <taxon>Arachnida</taxon>
        <taxon>Acari</taxon>
        <taxon>Parasitiformes</taxon>
        <taxon>Ixodida</taxon>
        <taxon>Ixodoidea</taxon>
        <taxon>Ixodidae</taxon>
        <taxon>Amblyomminae</taxon>
        <taxon>Amblyomma</taxon>
    </lineage>
</organism>
<feature type="region of interest" description="Disordered" evidence="12">
    <location>
        <begin position="299"/>
        <end position="361"/>
    </location>
</feature>
<dbReference type="Gene3D" id="3.90.1680.10">
    <property type="entry name" value="SOS response associated peptidase-like"/>
    <property type="match status" value="1"/>
</dbReference>
<proteinExistence type="evidence at transcript level"/>
<evidence type="ECO:0000256" key="9">
    <source>
        <dbReference type="ARBA" id="ARBA00030390"/>
    </source>
</evidence>
<dbReference type="Pfam" id="PF02586">
    <property type="entry name" value="SRAP"/>
    <property type="match status" value="1"/>
</dbReference>
<dbReference type="GO" id="GO:0016829">
    <property type="term" value="F:lyase activity"/>
    <property type="evidence" value="ECO:0007669"/>
    <property type="project" value="UniProtKB-KW"/>
</dbReference>
<dbReference type="SUPFAM" id="SSF143081">
    <property type="entry name" value="BB1717-like"/>
    <property type="match status" value="1"/>
</dbReference>
<dbReference type="InterPro" id="IPR036590">
    <property type="entry name" value="SRAP-like"/>
</dbReference>
<keyword evidence="5" id="KW-0378">Hydrolase</keyword>
<evidence type="ECO:0000256" key="6">
    <source>
        <dbReference type="ARBA" id="ARBA00023124"/>
    </source>
</evidence>
<dbReference type="GO" id="GO:0106300">
    <property type="term" value="P:protein-DNA covalent cross-linking repair"/>
    <property type="evidence" value="ECO:0007669"/>
    <property type="project" value="InterPro"/>
</dbReference>
<dbReference type="EMBL" id="GFAC01000914">
    <property type="protein sequence ID" value="JAT98274.1"/>
    <property type="molecule type" value="mRNA"/>
</dbReference>
<evidence type="ECO:0000256" key="10">
    <source>
        <dbReference type="ARBA" id="ARBA00030898"/>
    </source>
</evidence>
<evidence type="ECO:0000256" key="1">
    <source>
        <dbReference type="ARBA" id="ARBA00008136"/>
    </source>
</evidence>
<reference evidence="13" key="1">
    <citation type="journal article" date="2017" name="Front. Cell. Infect. Microbiol.">
        <title>The Distinct Transcriptional Response of the Midgut of Amblyomma sculptum and Amblyomma aureolatum Ticks to Rickettsia rickettsii Correlates to Their Differences in Susceptibility to Infection.</title>
        <authorList>
            <person name="Martins L.A."/>
            <person name="Galletti M.F.B.M."/>
            <person name="Ribeiro J.M."/>
            <person name="Fujita A."/>
            <person name="Costa F.B."/>
            <person name="Labruna M.B."/>
            <person name="Daffre S."/>
            <person name="Fogaca A.C."/>
        </authorList>
    </citation>
    <scope>NUCLEOTIDE SEQUENCE</scope>
</reference>
<comment type="similarity">
    <text evidence="1">Belongs to the SOS response-associated peptidase family.</text>
</comment>
<dbReference type="InterPro" id="IPR003738">
    <property type="entry name" value="SRAP"/>
</dbReference>
<dbReference type="GO" id="GO:0008233">
    <property type="term" value="F:peptidase activity"/>
    <property type="evidence" value="ECO:0007669"/>
    <property type="project" value="UniProtKB-KW"/>
</dbReference>
<evidence type="ECO:0000256" key="5">
    <source>
        <dbReference type="ARBA" id="ARBA00022801"/>
    </source>
</evidence>
<dbReference type="GO" id="GO:0003697">
    <property type="term" value="F:single-stranded DNA binding"/>
    <property type="evidence" value="ECO:0007669"/>
    <property type="project" value="InterPro"/>
</dbReference>
<name>A0A1E1XG59_9ACAR</name>
<keyword evidence="4" id="KW-0227">DNA damage</keyword>
<keyword evidence="8" id="KW-0456">Lyase</keyword>
<evidence type="ECO:0000256" key="12">
    <source>
        <dbReference type="SAM" id="MobiDB-lite"/>
    </source>
</evidence>
<dbReference type="PANTHER" id="PTHR13604">
    <property type="entry name" value="DC12-RELATED"/>
    <property type="match status" value="1"/>
</dbReference>
<keyword evidence="7" id="KW-0238">DNA-binding</keyword>
<dbReference type="AlphaFoldDB" id="A0A1E1XG59"/>
<evidence type="ECO:0000256" key="4">
    <source>
        <dbReference type="ARBA" id="ARBA00022763"/>
    </source>
</evidence>
<evidence type="ECO:0000256" key="7">
    <source>
        <dbReference type="ARBA" id="ARBA00023125"/>
    </source>
</evidence>
<evidence type="ECO:0000256" key="8">
    <source>
        <dbReference type="ARBA" id="ARBA00023239"/>
    </source>
</evidence>
<feature type="compositionally biased region" description="Polar residues" evidence="12">
    <location>
        <begin position="350"/>
        <end position="361"/>
    </location>
</feature>